<accession>Q56158</accession>
<dbReference type="InterPro" id="IPR004360">
    <property type="entry name" value="Glyas_Fos-R_dOase_dom"/>
</dbReference>
<dbReference type="Gene3D" id="3.10.180.10">
    <property type="entry name" value="2,3-Dihydroxybiphenyl 1,2-Dioxygenase, domain 1"/>
    <property type="match status" value="1"/>
</dbReference>
<dbReference type="SUPFAM" id="SSF54593">
    <property type="entry name" value="Glyoxalase/Bleomycin resistance protein/Dihydroxybiphenyl dioxygenase"/>
    <property type="match status" value="1"/>
</dbReference>
<dbReference type="EMBL" id="L26954">
    <property type="protein sequence ID" value="AAB00464.1"/>
    <property type="molecule type" value="Genomic_DNA"/>
</dbReference>
<organism evidence="3">
    <name type="scientific">Streptomyces verticillus</name>
    <dbReference type="NCBI Taxonomy" id="29309"/>
    <lineage>
        <taxon>Bacteria</taxon>
        <taxon>Bacillati</taxon>
        <taxon>Actinomycetota</taxon>
        <taxon>Actinomycetes</taxon>
        <taxon>Kitasatosporales</taxon>
        <taxon>Streptomycetaceae</taxon>
        <taxon>Streptomyces</taxon>
    </lineage>
</organism>
<name>Q56158_9ACTN</name>
<gene>
    <name evidence="3" type="primary">ble</name>
</gene>
<dbReference type="GO" id="GO:0046677">
    <property type="term" value="P:response to antibiotic"/>
    <property type="evidence" value="ECO:0007669"/>
    <property type="project" value="UniProtKB-KW"/>
</dbReference>
<dbReference type="InterPro" id="IPR029068">
    <property type="entry name" value="Glyas_Bleomycin-R_OHBP_Dase"/>
</dbReference>
<proteinExistence type="predicted"/>
<sequence>MVKFTGAIPVLTAVDVPAGVAFWVGTLGFEEDFADDGFAGIHRGDVQLFISRTEHQLVADNTSAWVEVLGLDELHAQWSQVLSTDYADASGPAMTAVTDTPWGREFAVRDPAGNCVHFAAEH</sequence>
<dbReference type="NCBIfam" id="NF000028">
    <property type="entry name" value="1567214_ble"/>
    <property type="match status" value="1"/>
</dbReference>
<dbReference type="RefSeq" id="WP_063842962.1">
    <property type="nucleotide sequence ID" value="NG_047553.1"/>
</dbReference>
<reference evidence="3" key="1">
    <citation type="journal article" date="1994" name="Gene">
        <title>Gene organization in the bleomycin-resistance region of the producer organism Streptomyces verticillus.</title>
        <authorList>
            <person name="Calcutt M.J."/>
            <person name="Schmidt F.J."/>
        </authorList>
    </citation>
    <scope>NUCLEOTIDE SEQUENCE</scope>
    <source>
        <strain evidence="3">ATCC 15003</strain>
    </source>
</reference>
<feature type="domain" description="Glyoxalase/fosfomycin resistance/dioxygenase" evidence="2">
    <location>
        <begin position="11"/>
        <end position="118"/>
    </location>
</feature>
<keyword evidence="1" id="KW-0046">Antibiotic resistance</keyword>
<dbReference type="InterPro" id="IPR000335">
    <property type="entry name" value="Bleomycin-R"/>
</dbReference>
<evidence type="ECO:0000256" key="1">
    <source>
        <dbReference type="ARBA" id="ARBA00023251"/>
    </source>
</evidence>
<dbReference type="SMR" id="Q56158"/>
<dbReference type="Pfam" id="PF00903">
    <property type="entry name" value="Glyoxalase"/>
    <property type="match status" value="1"/>
</dbReference>
<protein>
    <submittedName>
        <fullName evidence="3">Phleomycin/bleomycin binding protein</fullName>
    </submittedName>
</protein>
<dbReference type="PRINTS" id="PR00311">
    <property type="entry name" value="BLEOMYCINRST"/>
</dbReference>
<dbReference type="AlphaFoldDB" id="Q56158"/>
<evidence type="ECO:0000313" key="3">
    <source>
        <dbReference type="EMBL" id="AAB00464.1"/>
    </source>
</evidence>
<evidence type="ECO:0000259" key="2">
    <source>
        <dbReference type="Pfam" id="PF00903"/>
    </source>
</evidence>
<dbReference type="NCBIfam" id="NF033156">
    <property type="entry name" value="ble_BLMA_gen"/>
    <property type="match status" value="1"/>
</dbReference>
<dbReference type="CDD" id="cd08349">
    <property type="entry name" value="BLMA_like"/>
    <property type="match status" value="1"/>
</dbReference>